<evidence type="ECO:0000313" key="4">
    <source>
        <dbReference type="EMBL" id="MPW27028.1"/>
    </source>
</evidence>
<dbReference type="Gene3D" id="1.10.357.10">
    <property type="entry name" value="Tetracycline Repressor, domain 2"/>
    <property type="match status" value="1"/>
</dbReference>
<dbReference type="GO" id="GO:0003677">
    <property type="term" value="F:DNA binding"/>
    <property type="evidence" value="ECO:0007669"/>
    <property type="project" value="UniProtKB-UniRule"/>
</dbReference>
<dbReference type="Pfam" id="PF14278">
    <property type="entry name" value="TetR_C_8"/>
    <property type="match status" value="1"/>
</dbReference>
<evidence type="ECO:0000313" key="5">
    <source>
        <dbReference type="Proteomes" id="UP000440004"/>
    </source>
</evidence>
<reference evidence="4 5" key="1">
    <citation type="submission" date="2019-10" db="EMBL/GenBank/DDBJ databases">
        <title>Alkalibaculum tamaniensis sp.nov., a new alkaliphilic acetogen, isolated on methoxylated aromatics from a mud volcano.</title>
        <authorList>
            <person name="Khomyakova M.A."/>
            <person name="Merkel A.Y."/>
            <person name="Bonch-Osmolovskaya E.A."/>
            <person name="Slobodkin A.I."/>
        </authorList>
    </citation>
    <scope>NUCLEOTIDE SEQUENCE [LARGE SCALE GENOMIC DNA]</scope>
    <source>
        <strain evidence="4 5">M08DMB</strain>
    </source>
</reference>
<dbReference type="PANTHER" id="PTHR43479:SF11">
    <property type="entry name" value="ACREF_ENVCD OPERON REPRESSOR-RELATED"/>
    <property type="match status" value="1"/>
</dbReference>
<dbReference type="Proteomes" id="UP000440004">
    <property type="component" value="Unassembled WGS sequence"/>
</dbReference>
<dbReference type="InterPro" id="IPR001647">
    <property type="entry name" value="HTH_TetR"/>
</dbReference>
<dbReference type="Pfam" id="PF00440">
    <property type="entry name" value="TetR_N"/>
    <property type="match status" value="1"/>
</dbReference>
<dbReference type="InterPro" id="IPR050624">
    <property type="entry name" value="HTH-type_Tx_Regulator"/>
</dbReference>
<organism evidence="4 5">
    <name type="scientific">Alkalibaculum sporogenes</name>
    <dbReference type="NCBI Taxonomy" id="2655001"/>
    <lineage>
        <taxon>Bacteria</taxon>
        <taxon>Bacillati</taxon>
        <taxon>Bacillota</taxon>
        <taxon>Clostridia</taxon>
        <taxon>Eubacteriales</taxon>
        <taxon>Eubacteriaceae</taxon>
        <taxon>Alkalibaculum</taxon>
    </lineage>
</organism>
<dbReference type="InterPro" id="IPR009057">
    <property type="entry name" value="Homeodomain-like_sf"/>
</dbReference>
<keyword evidence="5" id="KW-1185">Reference proteome</keyword>
<feature type="DNA-binding region" description="H-T-H motif" evidence="2">
    <location>
        <begin position="27"/>
        <end position="46"/>
    </location>
</feature>
<dbReference type="SUPFAM" id="SSF46689">
    <property type="entry name" value="Homeodomain-like"/>
    <property type="match status" value="1"/>
</dbReference>
<gene>
    <name evidence="4" type="ORF">GC105_14685</name>
</gene>
<dbReference type="AlphaFoldDB" id="A0A6A7KBY4"/>
<sequence>MEKKLCDKLLFDALSSLLQFNTIDKLTVSDIIKEAGVSRSTFYRYYCDKHDLLNSNYEKILENTLYRFKEGVKWEDAVYSIYHVIKINLKLFQNAFKSSDVNSLKNYIFNMSRTFHLEILEKNGVNIREWKNIKVLESYIYGNLEIMQIWILEGMDESIEDMMEVFDRGIPSEFIKYFKPSS</sequence>
<comment type="caution">
    <text evidence="4">The sequence shown here is derived from an EMBL/GenBank/DDBJ whole genome shotgun (WGS) entry which is preliminary data.</text>
</comment>
<dbReference type="PROSITE" id="PS50977">
    <property type="entry name" value="HTH_TETR_2"/>
    <property type="match status" value="1"/>
</dbReference>
<proteinExistence type="predicted"/>
<accession>A0A6A7KBY4</accession>
<feature type="domain" description="HTH tetR-type" evidence="3">
    <location>
        <begin position="4"/>
        <end position="64"/>
    </location>
</feature>
<evidence type="ECO:0000259" key="3">
    <source>
        <dbReference type="PROSITE" id="PS50977"/>
    </source>
</evidence>
<dbReference type="PANTHER" id="PTHR43479">
    <property type="entry name" value="ACREF/ENVCD OPERON REPRESSOR-RELATED"/>
    <property type="match status" value="1"/>
</dbReference>
<keyword evidence="1 2" id="KW-0238">DNA-binding</keyword>
<name>A0A6A7KBY4_9FIRM</name>
<dbReference type="InterPro" id="IPR039532">
    <property type="entry name" value="TetR_C_Firmicutes"/>
</dbReference>
<evidence type="ECO:0000256" key="2">
    <source>
        <dbReference type="PROSITE-ProRule" id="PRU00335"/>
    </source>
</evidence>
<dbReference type="EMBL" id="WHNX01000036">
    <property type="protein sequence ID" value="MPW27028.1"/>
    <property type="molecule type" value="Genomic_DNA"/>
</dbReference>
<evidence type="ECO:0000256" key="1">
    <source>
        <dbReference type="ARBA" id="ARBA00023125"/>
    </source>
</evidence>
<protein>
    <submittedName>
        <fullName evidence="4">TetR family transcriptional regulator</fullName>
    </submittedName>
</protein>